<dbReference type="InterPro" id="IPR025110">
    <property type="entry name" value="AMP-bd_C"/>
</dbReference>
<evidence type="ECO:0000256" key="18">
    <source>
        <dbReference type="ARBA" id="ARBA00044484"/>
    </source>
</evidence>
<keyword evidence="7" id="KW-0452">Lithium</keyword>
<gene>
    <name evidence="25" type="ORF">RN001_000720</name>
</gene>
<comment type="caution">
    <text evidence="25">The sequence shown here is derived from an EMBL/GenBank/DDBJ whole genome shotgun (WGS) entry which is preliminary data.</text>
</comment>
<dbReference type="EC" id="3.1.3.7" evidence="5"/>
<name>A0AAN7Q3A1_9COLE</name>
<comment type="catalytic activity">
    <reaction evidence="16">
        <text>1D-myo-inositol 1,4-bisphosphate + H2O = 1D-myo-inositol 4-phosphate + phosphate</text>
        <dbReference type="Rhea" id="RHEA:15553"/>
        <dbReference type="ChEBI" id="CHEBI:15377"/>
        <dbReference type="ChEBI" id="CHEBI:43474"/>
        <dbReference type="ChEBI" id="CHEBI:58282"/>
        <dbReference type="ChEBI" id="CHEBI:58469"/>
        <dbReference type="EC" id="3.1.3.57"/>
    </reaction>
    <physiologicalReaction direction="left-to-right" evidence="16">
        <dbReference type="Rhea" id="RHEA:15554"/>
    </physiologicalReaction>
</comment>
<dbReference type="FunFam" id="3.30.300.30:FF:000007">
    <property type="entry name" value="4-coumarate--CoA ligase 2"/>
    <property type="match status" value="1"/>
</dbReference>
<feature type="binding site" evidence="22">
    <location>
        <position position="246"/>
    </location>
    <ligand>
        <name>Mg(2+)</name>
        <dbReference type="ChEBI" id="CHEBI:18420"/>
        <label>1</label>
        <note>catalytic</note>
    </ligand>
</feature>
<evidence type="ECO:0000256" key="17">
    <source>
        <dbReference type="ARBA" id="ARBA00044479"/>
    </source>
</evidence>
<dbReference type="InterPro" id="IPR020583">
    <property type="entry name" value="Inositol_monoP_metal-BS"/>
</dbReference>
<evidence type="ECO:0000259" key="23">
    <source>
        <dbReference type="Pfam" id="PF00501"/>
    </source>
</evidence>
<dbReference type="Gene3D" id="3.30.540.10">
    <property type="entry name" value="Fructose-1,6-Bisphosphatase, subunit A, domain 1"/>
    <property type="match status" value="1"/>
</dbReference>
<comment type="subcellular location">
    <subcellularLocation>
        <location evidence="2">Peroxisome</location>
    </subcellularLocation>
</comment>
<evidence type="ECO:0000256" key="9">
    <source>
        <dbReference type="ARBA" id="ARBA00022801"/>
    </source>
</evidence>
<organism evidence="25 26">
    <name type="scientific">Aquatica leii</name>
    <dbReference type="NCBI Taxonomy" id="1421715"/>
    <lineage>
        <taxon>Eukaryota</taxon>
        <taxon>Metazoa</taxon>
        <taxon>Ecdysozoa</taxon>
        <taxon>Arthropoda</taxon>
        <taxon>Hexapoda</taxon>
        <taxon>Insecta</taxon>
        <taxon>Pterygota</taxon>
        <taxon>Neoptera</taxon>
        <taxon>Endopterygota</taxon>
        <taxon>Coleoptera</taxon>
        <taxon>Polyphaga</taxon>
        <taxon>Elateriformia</taxon>
        <taxon>Elateroidea</taxon>
        <taxon>Lampyridae</taxon>
        <taxon>Luciolinae</taxon>
        <taxon>Aquatica</taxon>
    </lineage>
</organism>
<feature type="binding site" evidence="22">
    <location>
        <position position="119"/>
    </location>
    <ligand>
        <name>Mg(2+)</name>
        <dbReference type="ChEBI" id="CHEBI:18420"/>
        <label>1</label>
        <note>catalytic</note>
    </ligand>
</feature>
<evidence type="ECO:0000256" key="13">
    <source>
        <dbReference type="ARBA" id="ARBA00041815"/>
    </source>
</evidence>
<dbReference type="Gene3D" id="3.40.190.80">
    <property type="match status" value="1"/>
</dbReference>
<dbReference type="InterPro" id="IPR000760">
    <property type="entry name" value="Inositol_monophosphatase-like"/>
</dbReference>
<comment type="catalytic activity">
    <reaction evidence="17">
        <text>adenosine 3',5'-bisphosphate + H2O = AMP + phosphate</text>
        <dbReference type="Rhea" id="RHEA:10040"/>
        <dbReference type="ChEBI" id="CHEBI:15377"/>
        <dbReference type="ChEBI" id="CHEBI:43474"/>
        <dbReference type="ChEBI" id="CHEBI:58343"/>
        <dbReference type="ChEBI" id="CHEBI:456215"/>
        <dbReference type="EC" id="3.1.3.7"/>
    </reaction>
    <physiologicalReaction direction="left-to-right" evidence="17">
        <dbReference type="Rhea" id="RHEA:10041"/>
    </physiologicalReaction>
</comment>
<feature type="binding site" evidence="22">
    <location>
        <position position="118"/>
    </location>
    <ligand>
        <name>Mg(2+)</name>
        <dbReference type="ChEBI" id="CHEBI:18420"/>
        <label>1</label>
        <note>catalytic</note>
    </ligand>
</feature>
<dbReference type="GO" id="GO:0046854">
    <property type="term" value="P:phosphatidylinositol phosphate biosynthetic process"/>
    <property type="evidence" value="ECO:0007669"/>
    <property type="project" value="InterPro"/>
</dbReference>
<feature type="domain" description="AMP-binding enzyme C-terminal" evidence="24">
    <location>
        <begin position="703"/>
        <end position="779"/>
    </location>
</feature>
<dbReference type="Gene3D" id="2.30.38.10">
    <property type="entry name" value="Luciferase, Domain 3"/>
    <property type="match status" value="1"/>
</dbReference>
<reference evidence="26" key="1">
    <citation type="submission" date="2023-01" db="EMBL/GenBank/DDBJ databases">
        <title>Key to firefly adult light organ development and bioluminescence: homeobox transcription factors regulate luciferase expression and transportation to peroxisome.</title>
        <authorList>
            <person name="Fu X."/>
        </authorList>
    </citation>
    <scope>NUCLEOTIDE SEQUENCE [LARGE SCALE GENOMIC DNA]</scope>
</reference>
<dbReference type="Proteomes" id="UP001353858">
    <property type="component" value="Unassembled WGS sequence"/>
</dbReference>
<dbReference type="Gene3D" id="3.40.50.980">
    <property type="match status" value="2"/>
</dbReference>
<evidence type="ECO:0000256" key="12">
    <source>
        <dbReference type="ARBA" id="ARBA00040342"/>
    </source>
</evidence>
<evidence type="ECO:0000259" key="24">
    <source>
        <dbReference type="Pfam" id="PF13193"/>
    </source>
</evidence>
<dbReference type="CDD" id="cd05911">
    <property type="entry name" value="Firefly_Luc_like"/>
    <property type="match status" value="1"/>
</dbReference>
<evidence type="ECO:0000256" key="19">
    <source>
        <dbReference type="ARBA" id="ARBA00044519"/>
    </source>
</evidence>
<dbReference type="PANTHER" id="PTHR24096:SF149">
    <property type="entry name" value="AMP-BINDING DOMAIN-CONTAINING PROTEIN-RELATED"/>
    <property type="match status" value="1"/>
</dbReference>
<comment type="similarity">
    <text evidence="3">Belongs to the ATP-dependent AMP-binding enzyme family.</text>
</comment>
<dbReference type="Pfam" id="PF00459">
    <property type="entry name" value="Inositol_P"/>
    <property type="match status" value="1"/>
</dbReference>
<keyword evidence="26" id="KW-1185">Reference proteome</keyword>
<evidence type="ECO:0000256" key="15">
    <source>
        <dbReference type="ARBA" id="ARBA00044466"/>
    </source>
</evidence>
<keyword evidence="6" id="KW-0436">Ligase</keyword>
<dbReference type="GO" id="GO:0008441">
    <property type="term" value="F:3'(2'),5'-bisphosphate nucleotidase activity"/>
    <property type="evidence" value="ECO:0007669"/>
    <property type="project" value="UniProtKB-EC"/>
</dbReference>
<dbReference type="InterPro" id="IPR020550">
    <property type="entry name" value="Inositol_monophosphatase_CS"/>
</dbReference>
<protein>
    <recommendedName>
        <fullName evidence="12">3'(2'),5'-bisphosphate nucleotidase 1</fullName>
        <ecNumber evidence="19">3.1.3.57</ecNumber>
        <ecNumber evidence="5">3.1.3.7</ecNumber>
    </recommendedName>
    <alternativeName>
        <fullName evidence="20">3'-phosphoadenosine 5'-phosphate phosphatase</fullName>
    </alternativeName>
    <alternativeName>
        <fullName evidence="13">Bisphosphate 3'-nucleotidase 1</fullName>
    </alternativeName>
    <alternativeName>
        <fullName evidence="21">Inositol-polyphosphate 1-phosphatase</fullName>
    </alternativeName>
</protein>
<comment type="catalytic activity">
    <reaction evidence="14">
        <text>1D-myo-inositol 1,3,4-trisphosphate + H2O = 1D-myo-inositol 3,4-bisphosphate + phosphate</text>
        <dbReference type="Rhea" id="RHEA:70319"/>
        <dbReference type="ChEBI" id="CHEBI:15377"/>
        <dbReference type="ChEBI" id="CHEBI:43474"/>
        <dbReference type="ChEBI" id="CHEBI:58414"/>
        <dbReference type="ChEBI" id="CHEBI:83241"/>
    </reaction>
    <physiologicalReaction direction="left-to-right" evidence="14">
        <dbReference type="Rhea" id="RHEA:70320"/>
    </physiologicalReaction>
</comment>
<dbReference type="PROSITE" id="PS00455">
    <property type="entry name" value="AMP_BINDING"/>
    <property type="match status" value="1"/>
</dbReference>
<proteinExistence type="inferred from homology"/>
<dbReference type="GO" id="GO:0005777">
    <property type="term" value="C:peroxisome"/>
    <property type="evidence" value="ECO:0007669"/>
    <property type="project" value="UniProtKB-SubCell"/>
</dbReference>
<comment type="similarity">
    <text evidence="4">Belongs to the inositol monophosphatase superfamily.</text>
</comment>
<evidence type="ECO:0000256" key="3">
    <source>
        <dbReference type="ARBA" id="ARBA00006432"/>
    </source>
</evidence>
<dbReference type="GO" id="GO:0046872">
    <property type="term" value="F:metal ion binding"/>
    <property type="evidence" value="ECO:0007669"/>
    <property type="project" value="UniProtKB-KW"/>
</dbReference>
<dbReference type="SUPFAM" id="SSF56655">
    <property type="entry name" value="Carbohydrate phosphatase"/>
    <property type="match status" value="1"/>
</dbReference>
<feature type="binding site" evidence="22">
    <location>
        <position position="73"/>
    </location>
    <ligand>
        <name>Mg(2+)</name>
        <dbReference type="ChEBI" id="CHEBI:18420"/>
        <label>1</label>
        <note>catalytic</note>
    </ligand>
</feature>
<dbReference type="PROSITE" id="PS00630">
    <property type="entry name" value="IMP_2"/>
    <property type="match status" value="1"/>
</dbReference>
<feature type="binding site" evidence="22">
    <location>
        <position position="116"/>
    </location>
    <ligand>
        <name>Mg(2+)</name>
        <dbReference type="ChEBI" id="CHEBI:18420"/>
        <label>1</label>
        <note>catalytic</note>
    </ligand>
</feature>
<evidence type="ECO:0000256" key="14">
    <source>
        <dbReference type="ARBA" id="ARBA00044465"/>
    </source>
</evidence>
<accession>A0AAN7Q3A1</accession>
<keyword evidence="9" id="KW-0378">Hydrolase</keyword>
<dbReference type="CDD" id="cd01640">
    <property type="entry name" value="IPPase"/>
    <property type="match status" value="1"/>
</dbReference>
<evidence type="ECO:0000256" key="22">
    <source>
        <dbReference type="PIRSR" id="PIRSR600760-2"/>
    </source>
</evidence>
<evidence type="ECO:0000256" key="1">
    <source>
        <dbReference type="ARBA" id="ARBA00001946"/>
    </source>
</evidence>
<evidence type="ECO:0000256" key="16">
    <source>
        <dbReference type="ARBA" id="ARBA00044478"/>
    </source>
</evidence>
<sequence length="796" mass="87741">MAQSAPLVLRLMASSVTAANRAGKIIRDIMSRGDLGIVEKGKNDLQTEADRSAQRCIMASLAQQYPNLLIIGEEGTSNCEVPSDWIVTDCDQSILAQQCPPEYVDVNNKDVVVWIDPLDGTAEYTQGLLDHVTVLVGIAVKGKAIGGVIHQPYYNYESGTADLLGRTLWGLVGLGTGGFIPRDPSPGKTILTTTRSHSNNLVNTALEAFQPDDVLRVGGAGHKVLLLMEGKAHAYVFPSKGCKKWDTCAPEAVLTALGGKLTDIHGNTYEYHKDVEHPNLRGVLATARGMNHGLFIDAFTGKGTNKEKLLFNSCRLADSIKNYGLLQNDVIGVFSENCLEYFEPILAALYLGMSVTTFNSNYTVDELKYVANLSKPKLVFCSKDCVSTILATFSYLSTLPKVVVINSDENYKECQSLNNFVTLYIKHNFNIVTFQPVQVDVKNHVAFILYSSGTTGLPKGVMLTHFNINALLAMVINGGYSLTQETAIGLLPFYHTYGLFLVFMRIIVSSKVIVMKRFESHVYLKALQDYKISYLHVVPSLAYFLAKNELVDSYDLSSLKVVICGGAPLSKSIEETLIKRLNLEKVRQSYGMTESTLGVLSHKIDLFRYGSCGIVLPNISIKIIDLNTGDALGPNQSGELCCRGPLVMKGYINDPDNTKKVIDDEGWLHTGDVAYYDENKLFYIVDRLKELIKYKGFQVAPAELEAMLLTHPDILDAGVVGIPDEKNGELPYAFVVKSPNSNLSENEVKAFAKEKVSIHKQLRGGVQFVKEIPRNPSGKILRRILRQKIDNLKAKL</sequence>
<dbReference type="InterPro" id="IPR045851">
    <property type="entry name" value="AMP-bd_C_sf"/>
</dbReference>
<dbReference type="FunFam" id="3.40.190.80:FF:000006">
    <property type="entry name" value="Bisphosphate nucleotidase 1"/>
    <property type="match status" value="1"/>
</dbReference>
<dbReference type="FunFam" id="3.30.540.10:FF:000023">
    <property type="entry name" value="Protein CBR-TAG-231"/>
    <property type="match status" value="1"/>
</dbReference>
<evidence type="ECO:0000256" key="7">
    <source>
        <dbReference type="ARBA" id="ARBA00022671"/>
    </source>
</evidence>
<dbReference type="Pfam" id="PF13193">
    <property type="entry name" value="AMP-binding_C"/>
    <property type="match status" value="1"/>
</dbReference>
<dbReference type="SUPFAM" id="SSF56801">
    <property type="entry name" value="Acetyl-CoA synthetase-like"/>
    <property type="match status" value="1"/>
</dbReference>
<dbReference type="EC" id="3.1.3.57" evidence="19"/>
<dbReference type="PROSITE" id="PS00629">
    <property type="entry name" value="IMP_1"/>
    <property type="match status" value="1"/>
</dbReference>
<dbReference type="GO" id="GO:0004441">
    <property type="term" value="F:inositol-1,4-bisphosphate 1-phosphatase activity"/>
    <property type="evidence" value="ECO:0007669"/>
    <property type="project" value="UniProtKB-EC"/>
</dbReference>
<keyword evidence="11" id="KW-0576">Peroxisome</keyword>
<evidence type="ECO:0000313" key="26">
    <source>
        <dbReference type="Proteomes" id="UP001353858"/>
    </source>
</evidence>
<evidence type="ECO:0000256" key="11">
    <source>
        <dbReference type="ARBA" id="ARBA00023140"/>
    </source>
</evidence>
<comment type="catalytic activity">
    <reaction evidence="15">
        <text>adenosine 2',5'-bisphosphate + H2O = AMP + phosphate</text>
        <dbReference type="Rhea" id="RHEA:77643"/>
        <dbReference type="ChEBI" id="CHEBI:15377"/>
        <dbReference type="ChEBI" id="CHEBI:43474"/>
        <dbReference type="ChEBI" id="CHEBI:194156"/>
        <dbReference type="ChEBI" id="CHEBI:456215"/>
        <dbReference type="EC" id="3.1.3.7"/>
    </reaction>
    <physiologicalReaction direction="left-to-right" evidence="15">
        <dbReference type="Rhea" id="RHEA:77644"/>
    </physiologicalReaction>
</comment>
<evidence type="ECO:0000313" key="25">
    <source>
        <dbReference type="EMBL" id="KAK4884449.1"/>
    </source>
</evidence>
<dbReference type="Gene3D" id="3.30.300.30">
    <property type="match status" value="1"/>
</dbReference>
<dbReference type="InterPro" id="IPR020845">
    <property type="entry name" value="AMP-binding_CS"/>
</dbReference>
<dbReference type="InterPro" id="IPR000873">
    <property type="entry name" value="AMP-dep_synth/lig_dom"/>
</dbReference>
<dbReference type="EMBL" id="JARPUR010000001">
    <property type="protein sequence ID" value="KAK4884449.1"/>
    <property type="molecule type" value="Genomic_DNA"/>
</dbReference>
<evidence type="ECO:0000256" key="4">
    <source>
        <dbReference type="ARBA" id="ARBA00009759"/>
    </source>
</evidence>
<evidence type="ECO:0000256" key="5">
    <source>
        <dbReference type="ARBA" id="ARBA00012633"/>
    </source>
</evidence>
<dbReference type="PANTHER" id="PTHR24096">
    <property type="entry name" value="LONG-CHAIN-FATTY-ACID--COA LIGASE"/>
    <property type="match status" value="1"/>
</dbReference>
<evidence type="ECO:0000256" key="10">
    <source>
        <dbReference type="ARBA" id="ARBA00022842"/>
    </source>
</evidence>
<evidence type="ECO:0000256" key="21">
    <source>
        <dbReference type="ARBA" id="ARBA00044554"/>
    </source>
</evidence>
<evidence type="ECO:0000256" key="8">
    <source>
        <dbReference type="ARBA" id="ARBA00022723"/>
    </source>
</evidence>
<keyword evidence="10 22" id="KW-0460">Magnesium</keyword>
<comment type="cofactor">
    <cofactor evidence="1 22">
        <name>Mg(2+)</name>
        <dbReference type="ChEBI" id="CHEBI:18420"/>
    </cofactor>
</comment>
<dbReference type="AlphaFoldDB" id="A0AAN7Q3A1"/>
<evidence type="ECO:0000256" key="20">
    <source>
        <dbReference type="ARBA" id="ARBA00044544"/>
    </source>
</evidence>
<feature type="domain" description="AMP-dependent synthetase/ligase" evidence="23">
    <location>
        <begin position="312"/>
        <end position="651"/>
    </location>
</feature>
<dbReference type="Pfam" id="PF00501">
    <property type="entry name" value="AMP-binding"/>
    <property type="match status" value="1"/>
</dbReference>
<dbReference type="GO" id="GO:0016405">
    <property type="term" value="F:CoA-ligase activity"/>
    <property type="evidence" value="ECO:0007669"/>
    <property type="project" value="TreeGrafter"/>
</dbReference>
<evidence type="ECO:0000256" key="2">
    <source>
        <dbReference type="ARBA" id="ARBA00004275"/>
    </source>
</evidence>
<evidence type="ECO:0000256" key="6">
    <source>
        <dbReference type="ARBA" id="ARBA00022598"/>
    </source>
</evidence>
<comment type="catalytic activity">
    <reaction evidence="18">
        <text>3'-phosphoadenylyl sulfate + H2O = adenosine 5'-phosphosulfate + phosphate</text>
        <dbReference type="Rhea" id="RHEA:77639"/>
        <dbReference type="ChEBI" id="CHEBI:15377"/>
        <dbReference type="ChEBI" id="CHEBI:43474"/>
        <dbReference type="ChEBI" id="CHEBI:58243"/>
        <dbReference type="ChEBI" id="CHEBI:58339"/>
        <dbReference type="EC" id="3.1.3.7"/>
    </reaction>
    <physiologicalReaction direction="left-to-right" evidence="18">
        <dbReference type="Rhea" id="RHEA:77640"/>
    </physiologicalReaction>
</comment>
<keyword evidence="8 22" id="KW-0479">Metal-binding</keyword>